<proteinExistence type="inferred from homology"/>
<organism evidence="7 8">
    <name type="scientific">Terrabacter aeriphilus</name>
    <dbReference type="NCBI Taxonomy" id="515662"/>
    <lineage>
        <taxon>Bacteria</taxon>
        <taxon>Bacillati</taxon>
        <taxon>Actinomycetota</taxon>
        <taxon>Actinomycetes</taxon>
        <taxon>Micrococcales</taxon>
        <taxon>Intrasporangiaceae</taxon>
        <taxon>Terrabacter</taxon>
    </lineage>
</organism>
<evidence type="ECO:0000256" key="2">
    <source>
        <dbReference type="ARBA" id="ARBA00006676"/>
    </source>
</evidence>
<comment type="similarity">
    <text evidence="2">Belongs to the metallo-dependent hydrolases superfamily. Adenosine and AMP deaminases family.</text>
</comment>
<dbReference type="InterPro" id="IPR032466">
    <property type="entry name" value="Metal_Hydrolase"/>
</dbReference>
<reference evidence="8" key="1">
    <citation type="journal article" date="2019" name="Int. J. Syst. Evol. Microbiol.">
        <title>The Global Catalogue of Microorganisms (GCM) 10K type strain sequencing project: providing services to taxonomists for standard genome sequencing and annotation.</title>
        <authorList>
            <consortium name="The Broad Institute Genomics Platform"/>
            <consortium name="The Broad Institute Genome Sequencing Center for Infectious Disease"/>
            <person name="Wu L."/>
            <person name="Ma J."/>
        </authorList>
    </citation>
    <scope>NUCLEOTIDE SEQUENCE [LARGE SCALE GENOMIC DNA]</scope>
    <source>
        <strain evidence="8">JCM 17687</strain>
    </source>
</reference>
<feature type="domain" description="Adenosine deaminase" evidence="6">
    <location>
        <begin position="12"/>
        <end position="340"/>
    </location>
</feature>
<dbReference type="NCBIfam" id="NF006849">
    <property type="entry name" value="PRK09358.1-5"/>
    <property type="match status" value="1"/>
</dbReference>
<dbReference type="RefSeq" id="WP_345507304.1">
    <property type="nucleotide sequence ID" value="NZ_BAABIW010000014.1"/>
</dbReference>
<dbReference type="PANTHER" id="PTHR43114">
    <property type="entry name" value="ADENINE DEAMINASE"/>
    <property type="match status" value="1"/>
</dbReference>
<dbReference type="InterPro" id="IPR006330">
    <property type="entry name" value="Ado/ade_deaminase"/>
</dbReference>
<dbReference type="InterPro" id="IPR006650">
    <property type="entry name" value="A/AMP_deam_AS"/>
</dbReference>
<evidence type="ECO:0000256" key="1">
    <source>
        <dbReference type="ARBA" id="ARBA00001947"/>
    </source>
</evidence>
<keyword evidence="5" id="KW-0862">Zinc</keyword>
<name>A0ABP9JCY9_9MICO</name>
<evidence type="ECO:0000313" key="8">
    <source>
        <dbReference type="Proteomes" id="UP001500427"/>
    </source>
</evidence>
<dbReference type="PANTHER" id="PTHR43114:SF6">
    <property type="entry name" value="ADENINE DEAMINASE"/>
    <property type="match status" value="1"/>
</dbReference>
<dbReference type="InterPro" id="IPR001365">
    <property type="entry name" value="A_deaminase_dom"/>
</dbReference>
<comment type="cofactor">
    <cofactor evidence="1">
        <name>Zn(2+)</name>
        <dbReference type="ChEBI" id="CHEBI:29105"/>
    </cofactor>
</comment>
<dbReference type="Proteomes" id="UP001500427">
    <property type="component" value="Unassembled WGS sequence"/>
</dbReference>
<evidence type="ECO:0000256" key="5">
    <source>
        <dbReference type="ARBA" id="ARBA00022833"/>
    </source>
</evidence>
<keyword evidence="3" id="KW-0479">Metal-binding</keyword>
<evidence type="ECO:0000256" key="3">
    <source>
        <dbReference type="ARBA" id="ARBA00022723"/>
    </source>
</evidence>
<gene>
    <name evidence="7" type="ORF">GCM10023258_19750</name>
</gene>
<dbReference type="PROSITE" id="PS00485">
    <property type="entry name" value="A_DEAMINASE"/>
    <property type="match status" value="1"/>
</dbReference>
<accession>A0ABP9JCY9</accession>
<protein>
    <submittedName>
        <fullName evidence="7">Adenosine deaminase</fullName>
    </submittedName>
</protein>
<dbReference type="SUPFAM" id="SSF51556">
    <property type="entry name" value="Metallo-dependent hydrolases"/>
    <property type="match status" value="1"/>
</dbReference>
<sequence>MTGETRSVLDLPKAHLHLHFTGSMRVATVRELAVTHGIRLPEALTGGWPPRLARATDERGWFRFQRLYDAARACVRGEADMRRIVREAAEDDAAEGSRWLELQVDPTSYAPFVGGITPALEIVLDEARAVSAAGPVGVGVVVAASRMRHPLEARTLARLAAHHAGEGAGEVVGFGLSNDERRGLVADFAPAFAIARRAGLALVPHGGELLGAQAVMETLEHLEPDRIGHGVRAVEDPQVLDAVAEAGATLEVCPGSNVALGVYAEPADVPLRRIVEAGVPVALGADDPLLFGSRLAEQYASARALGFDDEGLAGLARGSLRGSRMPADRRAAALADVDAWLAGRPAAAVTPATAGTPS</sequence>
<dbReference type="NCBIfam" id="TIGR01430">
    <property type="entry name" value="aden_deam"/>
    <property type="match status" value="1"/>
</dbReference>
<comment type="caution">
    <text evidence="7">The sequence shown here is derived from an EMBL/GenBank/DDBJ whole genome shotgun (WGS) entry which is preliminary data.</text>
</comment>
<evidence type="ECO:0000256" key="4">
    <source>
        <dbReference type="ARBA" id="ARBA00022801"/>
    </source>
</evidence>
<evidence type="ECO:0000259" key="6">
    <source>
        <dbReference type="Pfam" id="PF00962"/>
    </source>
</evidence>
<keyword evidence="4" id="KW-0378">Hydrolase</keyword>
<dbReference type="Pfam" id="PF00962">
    <property type="entry name" value="A_deaminase"/>
    <property type="match status" value="1"/>
</dbReference>
<evidence type="ECO:0000313" key="7">
    <source>
        <dbReference type="EMBL" id="GAA5026195.1"/>
    </source>
</evidence>
<dbReference type="EMBL" id="BAABIW010000014">
    <property type="protein sequence ID" value="GAA5026195.1"/>
    <property type="molecule type" value="Genomic_DNA"/>
</dbReference>
<keyword evidence="8" id="KW-1185">Reference proteome</keyword>
<dbReference type="Gene3D" id="3.20.20.140">
    <property type="entry name" value="Metal-dependent hydrolases"/>
    <property type="match status" value="1"/>
</dbReference>